<sequence length="86" mass="8795">MLIAGKGGNPGIGGIGGGGCGNGGRFIRSSTWLTGVSRIGPRGEFWSMSINDWSIGAGTSELVLSNGGLPDSDIGMRYVRSDHVRG</sequence>
<reference evidence="2 3" key="1">
    <citation type="submission" date="2013-01" db="EMBL/GenBank/DDBJ databases">
        <title>Whole genome shotgun sequence of Gordonia soli NBRC 108243.</title>
        <authorList>
            <person name="Isaki-Nakamura S."/>
            <person name="Hosoyama A."/>
            <person name="Tsuchikane K."/>
            <person name="Ando Y."/>
            <person name="Baba S."/>
            <person name="Ohji S."/>
            <person name="Hamada M."/>
            <person name="Tamura T."/>
            <person name="Yamazoe A."/>
            <person name="Yamazaki S."/>
            <person name="Fujita N."/>
        </authorList>
    </citation>
    <scope>NUCLEOTIDE SEQUENCE [LARGE SCALE GENOMIC DNA]</scope>
    <source>
        <strain evidence="2 3">NBRC 108243</strain>
    </source>
</reference>
<dbReference type="EMBL" id="BANX01000023">
    <property type="protein sequence ID" value="GAC69335.1"/>
    <property type="molecule type" value="Genomic_DNA"/>
</dbReference>
<dbReference type="STRING" id="1223545.GS4_23_01320"/>
<keyword evidence="3" id="KW-1185">Reference proteome</keyword>
<gene>
    <name evidence="2" type="ORF">GS4_23_01320</name>
</gene>
<feature type="region of interest" description="Disordered" evidence="1">
    <location>
        <begin position="1"/>
        <end position="21"/>
    </location>
</feature>
<name>M0QL17_9ACTN</name>
<evidence type="ECO:0000313" key="2">
    <source>
        <dbReference type="EMBL" id="GAC69335.1"/>
    </source>
</evidence>
<dbReference type="PROSITE" id="PS51257">
    <property type="entry name" value="PROKAR_LIPOPROTEIN"/>
    <property type="match status" value="1"/>
</dbReference>
<accession>M0QL17</accession>
<dbReference type="AlphaFoldDB" id="M0QL17"/>
<protein>
    <submittedName>
        <fullName evidence="2">Uncharacterized protein</fullName>
    </submittedName>
</protein>
<dbReference type="Proteomes" id="UP000011666">
    <property type="component" value="Unassembled WGS sequence"/>
</dbReference>
<proteinExistence type="predicted"/>
<organism evidence="2 3">
    <name type="scientific">Gordonia soli NBRC 108243</name>
    <dbReference type="NCBI Taxonomy" id="1223545"/>
    <lineage>
        <taxon>Bacteria</taxon>
        <taxon>Bacillati</taxon>
        <taxon>Actinomycetota</taxon>
        <taxon>Actinomycetes</taxon>
        <taxon>Mycobacteriales</taxon>
        <taxon>Gordoniaceae</taxon>
        <taxon>Gordonia</taxon>
    </lineage>
</organism>
<evidence type="ECO:0000256" key="1">
    <source>
        <dbReference type="SAM" id="MobiDB-lite"/>
    </source>
</evidence>
<evidence type="ECO:0000313" key="3">
    <source>
        <dbReference type="Proteomes" id="UP000011666"/>
    </source>
</evidence>
<comment type="caution">
    <text evidence="2">The sequence shown here is derived from an EMBL/GenBank/DDBJ whole genome shotgun (WGS) entry which is preliminary data.</text>
</comment>